<dbReference type="EMBL" id="CAXLJM020000035">
    <property type="protein sequence ID" value="CAL8104134.1"/>
    <property type="molecule type" value="Genomic_DNA"/>
</dbReference>
<sequence>MSNSAILPFPKMNFPIFRATLHVSLVKLSIFLLFPKTISTQTNNMTTPYAFGEEITSAVIRTILRSQIFPEDYSFLLRLAFVESRFGESVTTFRPSYYGGIWQVDSDKLLATRNPTNLLYPLHQKIQAYFNINWSAVKWEDLLKPLYSGLAARLYFMTVEYSIPDTITRQAHLWKMNYTNASGEEEVFSQGSKILQDQALGCRGKIDLCLAMDASSSVTVTKFGTAKNFFTSLIQSFDLTFTRIGMFIFSNKAYHTFFVENSLSISRLASLAQSVQYPYGDTRTDLALRYGMQLLKNVTEIREGVPQVLFLLTDGQSSMPIDESAEMLKENGIQTVVVGVGRELNYSELITIGLGEKRNVFNVSDYETLTDSLLRVSNVLCEIPQRKLFLGGKYGDILSRKERRYYLLDIPNEKGITIFVEVRLGIVNAFWSYEEEIPSEVVNDGVIDGVTFIPASPASRVERGGIGIGKRVGATGFKYGKENANLVRTAFVTVEGQGDYSDYEIYSLEGDHDEDGMHGNSSAEGRQVGYSVMMTVIVLKYTYNYK</sequence>
<dbReference type="PROSITE" id="PS50234">
    <property type="entry name" value="VWFA"/>
    <property type="match status" value="1"/>
</dbReference>
<dbReference type="InterPro" id="IPR002035">
    <property type="entry name" value="VWF_A"/>
</dbReference>
<evidence type="ECO:0000259" key="1">
    <source>
        <dbReference type="PROSITE" id="PS50234"/>
    </source>
</evidence>
<protein>
    <recommendedName>
        <fullName evidence="1">VWFA domain-containing protein</fullName>
    </recommendedName>
</protein>
<comment type="caution">
    <text evidence="2">The sequence shown here is derived from an EMBL/GenBank/DDBJ whole genome shotgun (WGS) entry which is preliminary data.</text>
</comment>
<keyword evidence="3" id="KW-1185">Reference proteome</keyword>
<dbReference type="InterPro" id="IPR050525">
    <property type="entry name" value="ECM_Assembly_Org"/>
</dbReference>
<dbReference type="SUPFAM" id="SSF53300">
    <property type="entry name" value="vWA-like"/>
    <property type="match status" value="1"/>
</dbReference>
<feature type="domain" description="VWFA" evidence="1">
    <location>
        <begin position="207"/>
        <end position="379"/>
    </location>
</feature>
<dbReference type="PANTHER" id="PTHR24020">
    <property type="entry name" value="COLLAGEN ALPHA"/>
    <property type="match status" value="1"/>
</dbReference>
<name>A0ABP1QI60_9HEXA</name>
<gene>
    <name evidence="2" type="ORF">ODALV1_LOCUS11662</name>
</gene>
<reference evidence="2 3" key="1">
    <citation type="submission" date="2024-08" db="EMBL/GenBank/DDBJ databases">
        <authorList>
            <person name="Cucini C."/>
            <person name="Frati F."/>
        </authorList>
    </citation>
    <scope>NUCLEOTIDE SEQUENCE [LARGE SCALE GENOMIC DNA]</scope>
</reference>
<dbReference type="Proteomes" id="UP001642540">
    <property type="component" value="Unassembled WGS sequence"/>
</dbReference>
<evidence type="ECO:0000313" key="3">
    <source>
        <dbReference type="Proteomes" id="UP001642540"/>
    </source>
</evidence>
<proteinExistence type="predicted"/>
<dbReference type="InterPro" id="IPR036465">
    <property type="entry name" value="vWFA_dom_sf"/>
</dbReference>
<dbReference type="Gene3D" id="3.40.50.410">
    <property type="entry name" value="von Willebrand factor, type A domain"/>
    <property type="match status" value="1"/>
</dbReference>
<dbReference type="Pfam" id="PF00092">
    <property type="entry name" value="VWA"/>
    <property type="match status" value="1"/>
</dbReference>
<dbReference type="CDD" id="cd01450">
    <property type="entry name" value="vWFA_subfamily_ECM"/>
    <property type="match status" value="1"/>
</dbReference>
<dbReference type="SMART" id="SM00327">
    <property type="entry name" value="VWA"/>
    <property type="match status" value="1"/>
</dbReference>
<evidence type="ECO:0000313" key="2">
    <source>
        <dbReference type="EMBL" id="CAL8104134.1"/>
    </source>
</evidence>
<accession>A0ABP1QI60</accession>
<organism evidence="2 3">
    <name type="scientific">Orchesella dallaii</name>
    <dbReference type="NCBI Taxonomy" id="48710"/>
    <lineage>
        <taxon>Eukaryota</taxon>
        <taxon>Metazoa</taxon>
        <taxon>Ecdysozoa</taxon>
        <taxon>Arthropoda</taxon>
        <taxon>Hexapoda</taxon>
        <taxon>Collembola</taxon>
        <taxon>Entomobryomorpha</taxon>
        <taxon>Entomobryoidea</taxon>
        <taxon>Orchesellidae</taxon>
        <taxon>Orchesellinae</taxon>
        <taxon>Orchesella</taxon>
    </lineage>
</organism>